<organism evidence="1 2">
    <name type="scientific">Imbroritus primus</name>
    <dbReference type="NCBI Taxonomy" id="3058603"/>
    <lineage>
        <taxon>Bacteria</taxon>
        <taxon>Pseudomonadati</taxon>
        <taxon>Pseudomonadota</taxon>
        <taxon>Betaproteobacteria</taxon>
        <taxon>Burkholderiales</taxon>
        <taxon>Burkholderiaceae</taxon>
        <taxon>Imbroritus</taxon>
    </lineage>
</organism>
<sequence length="142" mass="15341">MLWTHPKPLEALQARSQDTAVSNLGIEYTHMDDASLSARMPVDARTRQPFGILHGGASVLLAETLGSTAASMCIDLATHYCVGLDINANHVRAVTSGFVTGPVRAIHVGRSTHVWGIEVRDEADRLVCIARLTMAVLPREGR</sequence>
<reference evidence="1" key="1">
    <citation type="submission" date="2019-05" db="EMBL/GenBank/DDBJ databases">
        <title>Revised genome assembly of Burkholderiaceae (previously Ralstonia) sp. PBA.</title>
        <authorList>
            <person name="Gan H.M."/>
        </authorList>
    </citation>
    <scope>NUCLEOTIDE SEQUENCE</scope>
    <source>
        <strain evidence="1">PBA</strain>
    </source>
</reference>
<evidence type="ECO:0000313" key="2">
    <source>
        <dbReference type="Proteomes" id="UP000004277"/>
    </source>
</evidence>
<keyword evidence="2" id="KW-1185">Reference proteome</keyword>
<dbReference type="Proteomes" id="UP000004277">
    <property type="component" value="Unassembled WGS sequence"/>
</dbReference>
<dbReference type="EMBL" id="AKCV02000024">
    <property type="protein sequence ID" value="TMS57359.1"/>
    <property type="molecule type" value="Genomic_DNA"/>
</dbReference>
<protein>
    <submittedName>
        <fullName evidence="1">Hotdog fold thioesterase</fullName>
    </submittedName>
</protein>
<proteinExistence type="predicted"/>
<comment type="caution">
    <text evidence="1">The sequence shown here is derived from an EMBL/GenBank/DDBJ whole genome shotgun (WGS) entry which is preliminary data.</text>
</comment>
<accession>A0ACD3SMD1</accession>
<evidence type="ECO:0000313" key="1">
    <source>
        <dbReference type="EMBL" id="TMS57359.1"/>
    </source>
</evidence>
<name>A0ACD3SMD1_9BURK</name>
<gene>
    <name evidence="1" type="ORF">MW7_013085</name>
</gene>